<evidence type="ECO:0000259" key="14">
    <source>
        <dbReference type="Pfam" id="PF08357"/>
    </source>
</evidence>
<dbReference type="AlphaFoldDB" id="A0A3Q3LF99"/>
<proteinExistence type="predicted"/>
<dbReference type="GO" id="GO:0005886">
    <property type="term" value="C:plasma membrane"/>
    <property type="evidence" value="ECO:0007669"/>
    <property type="project" value="UniProtKB-SubCell"/>
</dbReference>
<dbReference type="InterPro" id="IPR039465">
    <property type="entry name" value="IL-17_rcpt-like"/>
</dbReference>
<dbReference type="Ensembl" id="ENSLBET00000007997.1">
    <property type="protein sequence ID" value="ENSLBEP00000007605.1"/>
    <property type="gene ID" value="ENSLBEG00000005810.1"/>
</dbReference>
<dbReference type="Pfam" id="PF15037">
    <property type="entry name" value="IL17_R_N"/>
    <property type="match status" value="1"/>
</dbReference>
<evidence type="ECO:0000256" key="7">
    <source>
        <dbReference type="ARBA" id="ARBA00023136"/>
    </source>
</evidence>
<evidence type="ECO:0000256" key="12">
    <source>
        <dbReference type="SAM" id="Phobius"/>
    </source>
</evidence>
<dbReference type="Pfam" id="PF08357">
    <property type="entry name" value="SEFIR"/>
    <property type="match status" value="1"/>
</dbReference>
<evidence type="ECO:0000313" key="16">
    <source>
        <dbReference type="Ensembl" id="ENSLBEP00000007605.1"/>
    </source>
</evidence>
<keyword evidence="8" id="KW-0675">Receptor</keyword>
<dbReference type="InterPro" id="IPR013568">
    <property type="entry name" value="SEFIR_dom"/>
</dbReference>
<dbReference type="InterPro" id="IPR027841">
    <property type="entry name" value="IL-17_rcpt_C/E_N"/>
</dbReference>
<reference evidence="16" key="2">
    <citation type="submission" date="2025-09" db="UniProtKB">
        <authorList>
            <consortium name="Ensembl"/>
        </authorList>
    </citation>
    <scope>IDENTIFICATION</scope>
</reference>
<evidence type="ECO:0000256" key="10">
    <source>
        <dbReference type="ARBA" id="ARBA00023198"/>
    </source>
</evidence>
<dbReference type="Gene3D" id="3.40.50.11530">
    <property type="match status" value="1"/>
</dbReference>
<dbReference type="GeneTree" id="ENSGT00940000161421"/>
<dbReference type="STRING" id="56723.ENSLBEP00000007605"/>
<protein>
    <submittedName>
        <fullName evidence="16">Uncharacterized LOC109981010</fullName>
    </submittedName>
</protein>
<evidence type="ECO:0000256" key="6">
    <source>
        <dbReference type="ARBA" id="ARBA00022989"/>
    </source>
</evidence>
<keyword evidence="17" id="KW-1185">Reference proteome</keyword>
<comment type="subcellular location">
    <subcellularLocation>
        <location evidence="1">Cell membrane</location>
        <topology evidence="1">Single-pass membrane protein</topology>
    </subcellularLocation>
    <subcellularLocation>
        <location evidence="2">Membrane</location>
        <topology evidence="2">Single-pass type I membrane protein</topology>
    </subcellularLocation>
</comment>
<feature type="chain" id="PRO_5018693575" evidence="13">
    <location>
        <begin position="28"/>
        <end position="641"/>
    </location>
</feature>
<evidence type="ECO:0000259" key="15">
    <source>
        <dbReference type="Pfam" id="PF15037"/>
    </source>
</evidence>
<feature type="domain" description="Interleukin-17 receptor C/E N-terminal" evidence="15">
    <location>
        <begin position="92"/>
        <end position="295"/>
    </location>
</feature>
<keyword evidence="10" id="KW-0395">Inflammatory response</keyword>
<keyword evidence="9" id="KW-0325">Glycoprotein</keyword>
<evidence type="ECO:0000256" key="3">
    <source>
        <dbReference type="ARBA" id="ARBA00022475"/>
    </source>
</evidence>
<evidence type="ECO:0000256" key="9">
    <source>
        <dbReference type="ARBA" id="ARBA00023180"/>
    </source>
</evidence>
<evidence type="ECO:0000256" key="11">
    <source>
        <dbReference type="SAM" id="MobiDB-lite"/>
    </source>
</evidence>
<evidence type="ECO:0000256" key="5">
    <source>
        <dbReference type="ARBA" id="ARBA00022729"/>
    </source>
</evidence>
<dbReference type="PANTHER" id="PTHR15583">
    <property type="entry name" value="INTERLEUKIN-17 RECEPTOR"/>
    <property type="match status" value="1"/>
</dbReference>
<name>A0A3Q3LF99_9LABR</name>
<dbReference type="InParanoid" id="A0A3Q3LF99"/>
<dbReference type="GO" id="GO:0030368">
    <property type="term" value="F:interleukin-17 receptor activity"/>
    <property type="evidence" value="ECO:0007669"/>
    <property type="project" value="InterPro"/>
</dbReference>
<dbReference type="GO" id="GO:0006954">
    <property type="term" value="P:inflammatory response"/>
    <property type="evidence" value="ECO:0007669"/>
    <property type="project" value="UniProtKB-KW"/>
</dbReference>
<feature type="transmembrane region" description="Helical" evidence="12">
    <location>
        <begin position="312"/>
        <end position="334"/>
    </location>
</feature>
<evidence type="ECO:0000256" key="8">
    <source>
        <dbReference type="ARBA" id="ARBA00023170"/>
    </source>
</evidence>
<organism evidence="16 17">
    <name type="scientific">Labrus bergylta</name>
    <name type="common">ballan wrasse</name>
    <dbReference type="NCBI Taxonomy" id="56723"/>
    <lineage>
        <taxon>Eukaryota</taxon>
        <taxon>Metazoa</taxon>
        <taxon>Chordata</taxon>
        <taxon>Craniata</taxon>
        <taxon>Vertebrata</taxon>
        <taxon>Euteleostomi</taxon>
        <taxon>Actinopterygii</taxon>
        <taxon>Neopterygii</taxon>
        <taxon>Teleostei</taxon>
        <taxon>Neoteleostei</taxon>
        <taxon>Acanthomorphata</taxon>
        <taxon>Eupercaria</taxon>
        <taxon>Labriformes</taxon>
        <taxon>Labridae</taxon>
        <taxon>Labrus</taxon>
    </lineage>
</organism>
<keyword evidence="4 12" id="KW-0812">Transmembrane</keyword>
<evidence type="ECO:0000256" key="13">
    <source>
        <dbReference type="SAM" id="SignalP"/>
    </source>
</evidence>
<reference evidence="16" key="1">
    <citation type="submission" date="2025-08" db="UniProtKB">
        <authorList>
            <consortium name="Ensembl"/>
        </authorList>
    </citation>
    <scope>IDENTIFICATION</scope>
</reference>
<feature type="domain" description="SEFIR" evidence="14">
    <location>
        <begin position="351"/>
        <end position="548"/>
    </location>
</feature>
<feature type="compositionally biased region" description="Basic and acidic residues" evidence="11">
    <location>
        <begin position="632"/>
        <end position="641"/>
    </location>
</feature>
<evidence type="ECO:0000313" key="17">
    <source>
        <dbReference type="Proteomes" id="UP000261660"/>
    </source>
</evidence>
<feature type="region of interest" description="Disordered" evidence="11">
    <location>
        <begin position="596"/>
        <end position="641"/>
    </location>
</feature>
<keyword evidence="6 12" id="KW-1133">Transmembrane helix</keyword>
<evidence type="ECO:0000256" key="2">
    <source>
        <dbReference type="ARBA" id="ARBA00004479"/>
    </source>
</evidence>
<sequence length="641" mass="71258">MFRFKRHFFTAVAFIVVSTLLLECTTACQVENHYPKPDFDLSVNQSSKSVTVTVEPGHKVRTRWCYLKSKEGCIGGIPAITIDPSKSRSALLEIPFLLPCVSVQAYYTHPDASRRQKYPFQGESLADVTDVWRSSKLIPFESHLQWSSECPAIDFQISASLCWQHEHLCTTVLDLTPQETGDGNLNYNTSAVDKHPNMCVKFSLQGSNKIYCPFHSRKSPWKVYIRPGRQSMFLYLTSSIPAKFSAQVCALSGEGCTPMGQVHSTTIEGNSTETRMLVPLHLSAEKICVQVWQSDPVLLGRRILCMDGSHNRWGLCAVAALVVVVAIVLLGVFIHRLTKIRAAGWISIQTPVLLVCSSEHSAQVSAMCALASILQGDLSATVHMALWSQSSQTQAGARAGSGNGVADLGPLPWLYGQWETVLKAQGKVLIIWSPEAKKTYETWREERVKNKGKDEEKDGEKEKDLEENLKLYGRKLGKSKNEKPSSVIAPVFMAALACLEGALQECKCQGVALVYFQGLCRSRDIPKAFRGIPRYCLPQDFRGIIQELGGIRRQTKTGTFRWHCWPRLLSKMLSIWLARRLARSLQALLPQTHGKKMQGSSVTTSLKMNSDKTQSGLKLPLASNKARPGTVQEHEPLHVSS</sequence>
<feature type="compositionally biased region" description="Polar residues" evidence="11">
    <location>
        <begin position="598"/>
        <end position="616"/>
    </location>
</feature>
<keyword evidence="7 12" id="KW-0472">Membrane</keyword>
<keyword evidence="5 13" id="KW-0732">Signal</keyword>
<keyword evidence="3" id="KW-1003">Cell membrane</keyword>
<dbReference type="PANTHER" id="PTHR15583:SF21">
    <property type="entry name" value="INTERLEUKIN-17 RECEPTOR E-LIKE"/>
    <property type="match status" value="1"/>
</dbReference>
<evidence type="ECO:0000256" key="4">
    <source>
        <dbReference type="ARBA" id="ARBA00022692"/>
    </source>
</evidence>
<dbReference type="Proteomes" id="UP000261660">
    <property type="component" value="Unplaced"/>
</dbReference>
<evidence type="ECO:0000256" key="1">
    <source>
        <dbReference type="ARBA" id="ARBA00004162"/>
    </source>
</evidence>
<feature type="signal peptide" evidence="13">
    <location>
        <begin position="1"/>
        <end position="27"/>
    </location>
</feature>
<accession>A0A3Q3LF99</accession>